<evidence type="ECO:0000256" key="7">
    <source>
        <dbReference type="ARBA" id="ARBA00022832"/>
    </source>
</evidence>
<dbReference type="InterPro" id="IPR018506">
    <property type="entry name" value="Cyt_B5_heme-BS"/>
</dbReference>
<dbReference type="PIRSF" id="PIRSF000345">
    <property type="entry name" value="OLE1"/>
    <property type="match status" value="1"/>
</dbReference>
<proteinExistence type="inferred from homology"/>
<evidence type="ECO:0000256" key="3">
    <source>
        <dbReference type="ARBA" id="ARBA00022516"/>
    </source>
</evidence>
<dbReference type="AlphaFoldDB" id="A0A0W0FWH7"/>
<evidence type="ECO:0000256" key="6">
    <source>
        <dbReference type="ARBA" id="ARBA00022723"/>
    </source>
</evidence>
<evidence type="ECO:0000256" key="8">
    <source>
        <dbReference type="ARBA" id="ARBA00022989"/>
    </source>
</evidence>
<dbReference type="Gene3D" id="3.10.120.10">
    <property type="entry name" value="Cytochrome b5-like heme/steroid binding domain"/>
    <property type="match status" value="1"/>
</dbReference>
<evidence type="ECO:0000256" key="4">
    <source>
        <dbReference type="ARBA" id="ARBA00022617"/>
    </source>
</evidence>
<dbReference type="Pfam" id="PF00173">
    <property type="entry name" value="Cyt-b5"/>
    <property type="match status" value="1"/>
</dbReference>
<protein>
    <recommendedName>
        <fullName evidence="15">Cytochrome b5 heme-binding domain-containing protein</fullName>
    </recommendedName>
</protein>
<evidence type="ECO:0000256" key="13">
    <source>
        <dbReference type="ARBA" id="ARBA00023160"/>
    </source>
</evidence>
<dbReference type="PROSITE" id="PS50255">
    <property type="entry name" value="CYTOCHROME_B5_2"/>
    <property type="match status" value="1"/>
</dbReference>
<keyword evidence="7" id="KW-0276">Fatty acid metabolism</keyword>
<dbReference type="GO" id="GO:0004768">
    <property type="term" value="F:stearoyl-CoA 9-desaturase activity"/>
    <property type="evidence" value="ECO:0007669"/>
    <property type="project" value="InterPro"/>
</dbReference>
<accession>A0A0W0FWH7</accession>
<evidence type="ECO:0000313" key="16">
    <source>
        <dbReference type="EMBL" id="KTB40667.1"/>
    </source>
</evidence>
<evidence type="ECO:0000256" key="10">
    <source>
        <dbReference type="ARBA" id="ARBA00023004"/>
    </source>
</evidence>
<dbReference type="InterPro" id="IPR036400">
    <property type="entry name" value="Cyt_B5-like_heme/steroid_sf"/>
</dbReference>
<keyword evidence="8 14" id="KW-1133">Transmembrane helix</keyword>
<comment type="similarity">
    <text evidence="2">Belongs to the fatty acid desaturase type 1 family.</text>
</comment>
<evidence type="ECO:0000256" key="5">
    <source>
        <dbReference type="ARBA" id="ARBA00022692"/>
    </source>
</evidence>
<dbReference type="SUPFAM" id="SSF55856">
    <property type="entry name" value="Cytochrome b5-like heme/steroid binding domain"/>
    <property type="match status" value="1"/>
</dbReference>
<evidence type="ECO:0000313" key="17">
    <source>
        <dbReference type="Proteomes" id="UP000054988"/>
    </source>
</evidence>
<keyword evidence="9" id="KW-0560">Oxidoreductase</keyword>
<dbReference type="GO" id="GO:0020037">
    <property type="term" value="F:heme binding"/>
    <property type="evidence" value="ECO:0007669"/>
    <property type="project" value="InterPro"/>
</dbReference>
<comment type="subcellular location">
    <subcellularLocation>
        <location evidence="1">Membrane</location>
        <topology evidence="1">Multi-pass membrane protein</topology>
    </subcellularLocation>
</comment>
<keyword evidence="10" id="KW-0408">Iron</keyword>
<evidence type="ECO:0000256" key="9">
    <source>
        <dbReference type="ARBA" id="ARBA00023002"/>
    </source>
</evidence>
<keyword evidence="12 14" id="KW-0472">Membrane</keyword>
<keyword evidence="4" id="KW-0349">Heme</keyword>
<gene>
    <name evidence="16" type="ORF">WG66_6759</name>
</gene>
<organism evidence="16 17">
    <name type="scientific">Moniliophthora roreri</name>
    <name type="common">Frosty pod rot fungus</name>
    <name type="synonym">Monilia roreri</name>
    <dbReference type="NCBI Taxonomy" id="221103"/>
    <lineage>
        <taxon>Eukaryota</taxon>
        <taxon>Fungi</taxon>
        <taxon>Dikarya</taxon>
        <taxon>Basidiomycota</taxon>
        <taxon>Agaricomycotina</taxon>
        <taxon>Agaricomycetes</taxon>
        <taxon>Agaricomycetidae</taxon>
        <taxon>Agaricales</taxon>
        <taxon>Marasmiineae</taxon>
        <taxon>Marasmiaceae</taxon>
        <taxon>Moniliophthora</taxon>
    </lineage>
</organism>
<keyword evidence="13" id="KW-0275">Fatty acid biosynthesis</keyword>
<comment type="caution">
    <text evidence="16">The sequence shown here is derived from an EMBL/GenBank/DDBJ whole genome shotgun (WGS) entry which is preliminary data.</text>
</comment>
<evidence type="ECO:0000256" key="2">
    <source>
        <dbReference type="ARBA" id="ARBA00009295"/>
    </source>
</evidence>
<dbReference type="Proteomes" id="UP000054988">
    <property type="component" value="Unassembled WGS sequence"/>
</dbReference>
<keyword evidence="6" id="KW-0479">Metal-binding</keyword>
<reference evidence="16 17" key="1">
    <citation type="submission" date="2015-12" db="EMBL/GenBank/DDBJ databases">
        <title>Draft genome sequence of Moniliophthora roreri, the causal agent of frosty pod rot of cacao.</title>
        <authorList>
            <person name="Aime M.C."/>
            <person name="Diaz-Valderrama J.R."/>
            <person name="Kijpornyongpan T."/>
            <person name="Phillips-Mora W."/>
        </authorList>
    </citation>
    <scope>NUCLEOTIDE SEQUENCE [LARGE SCALE GENOMIC DNA]</scope>
    <source>
        <strain evidence="16 17">MCA 2952</strain>
    </source>
</reference>
<sequence length="377" mass="42335">MSKTTSSGSPAVAANNSKPATRIWWSNAIFFVVVHLAAAIGIYFYPPSGVPRETLVLALVSWQLAELGCLRHRLHHRFTDDPVHDPYAATRGLLHSHVGWIFFKPTYEKMELVDRQDLDNDPVVRFQHKNYIPLALFFGLVLPSLVGILWGDPVGACVWGGLVARVAVWHCTFLVNSLAHWDGLQPYSDENTSRGNLLLAILTSGEGSHNFHVHRSHAFPHDYRSGPSLTSWDPSKWIILLLHRLGLITGLRRAREADMKEALVYMSHKAAHGVPPKEDEDQALSEWTIDDAIDHLQSNPSRCLVSISGYVVDITGYLGEHPGGSMLLRRYSLQLEVGAERYKWPDATWAFEGGLNNHSRAATRRMKEFRLARLSNQ</sequence>
<dbReference type="InterPro" id="IPR015876">
    <property type="entry name" value="Acyl-CoA_DS"/>
</dbReference>
<evidence type="ECO:0000259" key="15">
    <source>
        <dbReference type="PROSITE" id="PS50255"/>
    </source>
</evidence>
<dbReference type="InterPro" id="IPR009160">
    <property type="entry name" value="Acyl-CoA_deSatase_haem/ster-bd"/>
</dbReference>
<dbReference type="GO" id="GO:0005789">
    <property type="term" value="C:endoplasmic reticulum membrane"/>
    <property type="evidence" value="ECO:0007669"/>
    <property type="project" value="TreeGrafter"/>
</dbReference>
<dbReference type="GO" id="GO:0005506">
    <property type="term" value="F:iron ion binding"/>
    <property type="evidence" value="ECO:0007669"/>
    <property type="project" value="TreeGrafter"/>
</dbReference>
<feature type="domain" description="Cytochrome b5 heme-binding" evidence="15">
    <location>
        <begin position="284"/>
        <end position="375"/>
    </location>
</feature>
<dbReference type="EMBL" id="LATX01001564">
    <property type="protein sequence ID" value="KTB40667.1"/>
    <property type="molecule type" value="Genomic_DNA"/>
</dbReference>
<dbReference type="GO" id="GO:0006636">
    <property type="term" value="P:unsaturated fatty acid biosynthetic process"/>
    <property type="evidence" value="ECO:0007669"/>
    <property type="project" value="InterPro"/>
</dbReference>
<evidence type="ECO:0000256" key="11">
    <source>
        <dbReference type="ARBA" id="ARBA00023098"/>
    </source>
</evidence>
<dbReference type="PANTHER" id="PTHR11351:SF31">
    <property type="entry name" value="DESATURASE 1, ISOFORM A-RELATED"/>
    <property type="match status" value="1"/>
</dbReference>
<evidence type="ECO:0000256" key="1">
    <source>
        <dbReference type="ARBA" id="ARBA00004141"/>
    </source>
</evidence>
<evidence type="ECO:0000256" key="14">
    <source>
        <dbReference type="SAM" id="Phobius"/>
    </source>
</evidence>
<dbReference type="PROSITE" id="PS00191">
    <property type="entry name" value="CYTOCHROME_B5_1"/>
    <property type="match status" value="1"/>
</dbReference>
<keyword evidence="11" id="KW-0443">Lipid metabolism</keyword>
<dbReference type="PANTHER" id="PTHR11351">
    <property type="entry name" value="ACYL-COA DESATURASE"/>
    <property type="match status" value="1"/>
</dbReference>
<keyword evidence="3" id="KW-0444">Lipid biosynthesis</keyword>
<feature type="transmembrane region" description="Helical" evidence="14">
    <location>
        <begin position="23"/>
        <end position="45"/>
    </location>
</feature>
<evidence type="ECO:0000256" key="12">
    <source>
        <dbReference type="ARBA" id="ARBA00023136"/>
    </source>
</evidence>
<dbReference type="InterPro" id="IPR001199">
    <property type="entry name" value="Cyt_B5-like_heme/steroid-bd"/>
</dbReference>
<name>A0A0W0FWH7_MONRR</name>
<keyword evidence="5 14" id="KW-0812">Transmembrane</keyword>